<evidence type="ECO:0000256" key="10">
    <source>
        <dbReference type="SAM" id="Phobius"/>
    </source>
</evidence>
<dbReference type="InterPro" id="IPR000276">
    <property type="entry name" value="GPCR_Rhodpsn"/>
</dbReference>
<evidence type="ECO:0000256" key="5">
    <source>
        <dbReference type="ARBA" id="ARBA00023040"/>
    </source>
</evidence>
<evidence type="ECO:0000256" key="3">
    <source>
        <dbReference type="ARBA" id="ARBA00022692"/>
    </source>
</evidence>
<comment type="subcellular location">
    <subcellularLocation>
        <location evidence="1">Cell membrane</location>
        <topology evidence="1">Multi-pass membrane protein</topology>
    </subcellularLocation>
</comment>
<feature type="transmembrane region" description="Helical" evidence="10">
    <location>
        <begin position="120"/>
        <end position="140"/>
    </location>
</feature>
<evidence type="ECO:0000256" key="8">
    <source>
        <dbReference type="ARBA" id="ARBA00023224"/>
    </source>
</evidence>
<feature type="transmembrane region" description="Helical" evidence="10">
    <location>
        <begin position="152"/>
        <end position="173"/>
    </location>
</feature>
<proteinExistence type="predicted"/>
<dbReference type="Gene3D" id="1.20.1070.10">
    <property type="entry name" value="Rhodopsin 7-helix transmembrane proteins"/>
    <property type="match status" value="1"/>
</dbReference>
<keyword evidence="4 10" id="KW-1133">Transmembrane helix</keyword>
<dbReference type="GO" id="GO:0004930">
    <property type="term" value="F:G protein-coupled receptor activity"/>
    <property type="evidence" value="ECO:0007669"/>
    <property type="project" value="UniProtKB-KW"/>
</dbReference>
<name>A0A6V7W9V8_MELEN</name>
<dbReference type="PROSITE" id="PS50262">
    <property type="entry name" value="G_PROTEIN_RECEP_F1_2"/>
    <property type="match status" value="1"/>
</dbReference>
<comment type="caution">
    <text evidence="12">The sequence shown here is derived from an EMBL/GenBank/DDBJ whole genome shotgun (WGS) entry which is preliminary data.</text>
</comment>
<keyword evidence="6 10" id="KW-0472">Membrane</keyword>
<evidence type="ECO:0000256" key="1">
    <source>
        <dbReference type="ARBA" id="ARBA00004651"/>
    </source>
</evidence>
<dbReference type="InterPro" id="IPR017452">
    <property type="entry name" value="GPCR_Rhodpsn_7TM"/>
</dbReference>
<evidence type="ECO:0000256" key="6">
    <source>
        <dbReference type="ARBA" id="ARBA00023136"/>
    </source>
</evidence>
<dbReference type="EMBL" id="CAJEWN010000482">
    <property type="protein sequence ID" value="CAD2183862.1"/>
    <property type="molecule type" value="Genomic_DNA"/>
</dbReference>
<keyword evidence="8" id="KW-0807">Transducer</keyword>
<dbReference type="OrthoDB" id="9894375at2759"/>
<protein>
    <recommendedName>
        <fullName evidence="11">G-protein coupled receptors family 1 profile domain-containing protein</fullName>
    </recommendedName>
</protein>
<keyword evidence="7" id="KW-0675">Receptor</keyword>
<reference evidence="12 13" key="1">
    <citation type="submission" date="2020-08" db="EMBL/GenBank/DDBJ databases">
        <authorList>
            <person name="Koutsovoulos G."/>
            <person name="Danchin GJ E."/>
        </authorList>
    </citation>
    <scope>NUCLEOTIDE SEQUENCE [LARGE SCALE GENOMIC DNA]</scope>
</reference>
<dbReference type="PANTHER" id="PTHR24249:SF418">
    <property type="entry name" value="G-PROTEIN COUPLED RECEPTORS FAMILY 1 PROFILE DOMAIN-CONTAINING PROTEIN"/>
    <property type="match status" value="1"/>
</dbReference>
<evidence type="ECO:0000256" key="7">
    <source>
        <dbReference type="ARBA" id="ARBA00023170"/>
    </source>
</evidence>
<organism evidence="12 13">
    <name type="scientific">Meloidogyne enterolobii</name>
    <name type="common">Root-knot nematode worm</name>
    <name type="synonym">Meloidogyne mayaguensis</name>
    <dbReference type="NCBI Taxonomy" id="390850"/>
    <lineage>
        <taxon>Eukaryota</taxon>
        <taxon>Metazoa</taxon>
        <taxon>Ecdysozoa</taxon>
        <taxon>Nematoda</taxon>
        <taxon>Chromadorea</taxon>
        <taxon>Rhabditida</taxon>
        <taxon>Tylenchina</taxon>
        <taxon>Tylenchomorpha</taxon>
        <taxon>Tylenchoidea</taxon>
        <taxon>Meloidogynidae</taxon>
        <taxon>Meloidogyninae</taxon>
        <taxon>Meloidogyne</taxon>
    </lineage>
</organism>
<dbReference type="GO" id="GO:0005886">
    <property type="term" value="C:plasma membrane"/>
    <property type="evidence" value="ECO:0007669"/>
    <property type="project" value="UniProtKB-SubCell"/>
</dbReference>
<keyword evidence="5" id="KW-0297">G-protein coupled receptor</keyword>
<accession>A0A6V7W9V8</accession>
<evidence type="ECO:0000259" key="11">
    <source>
        <dbReference type="PROSITE" id="PS50262"/>
    </source>
</evidence>
<evidence type="ECO:0000256" key="2">
    <source>
        <dbReference type="ARBA" id="ARBA00022475"/>
    </source>
</evidence>
<evidence type="ECO:0000256" key="4">
    <source>
        <dbReference type="ARBA" id="ARBA00022989"/>
    </source>
</evidence>
<feature type="domain" description="G-protein coupled receptors family 1 profile" evidence="11">
    <location>
        <begin position="52"/>
        <end position="337"/>
    </location>
</feature>
<feature type="transmembrane region" description="Helical" evidence="10">
    <location>
        <begin position="256"/>
        <end position="274"/>
    </location>
</feature>
<dbReference type="SUPFAM" id="SSF81321">
    <property type="entry name" value="Family A G protein-coupled receptor-like"/>
    <property type="match status" value="1"/>
</dbReference>
<feature type="transmembrane region" description="Helical" evidence="10">
    <location>
        <begin position="72"/>
        <end position="93"/>
    </location>
</feature>
<evidence type="ECO:0000313" key="13">
    <source>
        <dbReference type="Proteomes" id="UP000580250"/>
    </source>
</evidence>
<feature type="transmembrane region" description="Helical" evidence="10">
    <location>
        <begin position="193"/>
        <end position="214"/>
    </location>
</feature>
<dbReference type="Proteomes" id="UP000580250">
    <property type="component" value="Unassembled WGS sequence"/>
</dbReference>
<feature type="transmembrane region" description="Helical" evidence="10">
    <location>
        <begin position="37"/>
        <end position="60"/>
    </location>
</feature>
<dbReference type="CDD" id="cd00637">
    <property type="entry name" value="7tm_classA_rhodopsin-like"/>
    <property type="match status" value="1"/>
</dbReference>
<sequence length="542" mass="62407">MEEEEEFKDYGGNTSINVSIENNYENDINYRIKMYQVVIPAFLFLSLLAVIANSLVILALKASRVRNATVTLLLSLTFSDIWSSSVMALSLLINSYLPTVLHTQPRPCVSLSLEMLRTGGLLTAALHLLLIALNHCVGIVRPHMDKHRLRRIAFLLCICAWSFPSIILFILSLSRENQGLFNCERVDFYNEKIFRWAVAGLLAILFLAITLCYARLLCLMHSRNNIVNNNKNENSLPQSARSNNSNERKRRRERRTLWTTLLICASFLLGWAPARRRVRISGGRWKRRTKISNVLFAITCSECRLLSSIGSFRLLFGLSCIQLSFLLAKSLLNPLIYSLRIPEVREQFNRQINRIQSLEPRKYLIRSWHKATCSKSKTTLSTTTSPPTSPWKWRRTQRARSHLFGSSISSATNINLINGNGGGRVSFCYNDDIKEEEGQQNNFRLSSLRELFQQTFKQKNNLNNCRRTRSEINKRILEQKRRASTTMTIKGFKENNKRGARMSECPDWLQFNGRISEFKPQRFSYDGGQISRLAAKYKKDNK</sequence>
<dbReference type="InterPro" id="IPR050569">
    <property type="entry name" value="TAAR"/>
</dbReference>
<evidence type="ECO:0000313" key="12">
    <source>
        <dbReference type="EMBL" id="CAD2183862.1"/>
    </source>
</evidence>
<keyword evidence="3 10" id="KW-0812">Transmembrane</keyword>
<dbReference type="PANTHER" id="PTHR24249">
    <property type="entry name" value="HISTAMINE RECEPTOR-RELATED G-PROTEIN COUPLED RECEPTOR"/>
    <property type="match status" value="1"/>
</dbReference>
<keyword evidence="2" id="KW-1003">Cell membrane</keyword>
<feature type="region of interest" description="Disordered" evidence="9">
    <location>
        <begin position="230"/>
        <end position="251"/>
    </location>
</feature>
<evidence type="ECO:0000256" key="9">
    <source>
        <dbReference type="SAM" id="MobiDB-lite"/>
    </source>
</evidence>
<dbReference type="PRINTS" id="PR00237">
    <property type="entry name" value="GPCRRHODOPSN"/>
</dbReference>
<dbReference type="AlphaFoldDB" id="A0A6V7W9V8"/>
<gene>
    <name evidence="12" type="ORF">MENT_LOCUS36182</name>
</gene>
<dbReference type="Pfam" id="PF00001">
    <property type="entry name" value="7tm_1"/>
    <property type="match status" value="1"/>
</dbReference>